<gene>
    <name evidence="1" type="ORF">AAY24_05680</name>
</gene>
<keyword evidence="2" id="KW-1185">Reference proteome</keyword>
<sequence>MKFPRTHGNDPASSVVNKQYAVIYAPGKKRARFAENCVQIVDSCSSAIEQAEAKEQHFPALVYGPSRSSEGFRLYYLIEWLEDEV</sequence>
<organism evidence="1 2">
    <name type="scientific">Sedimenticola thiotaurini</name>
    <dbReference type="NCBI Taxonomy" id="1543721"/>
    <lineage>
        <taxon>Bacteria</taxon>
        <taxon>Pseudomonadati</taxon>
        <taxon>Pseudomonadota</taxon>
        <taxon>Gammaproteobacteria</taxon>
        <taxon>Chromatiales</taxon>
        <taxon>Sedimenticolaceae</taxon>
        <taxon>Sedimenticola</taxon>
    </lineage>
</organism>
<evidence type="ECO:0000313" key="2">
    <source>
        <dbReference type="Proteomes" id="UP000034410"/>
    </source>
</evidence>
<name>A0A0F7JTQ5_9GAMM</name>
<dbReference type="RefSeq" id="WP_046858861.1">
    <property type="nucleotide sequence ID" value="NZ_CP011412.1"/>
</dbReference>
<dbReference type="Proteomes" id="UP000034410">
    <property type="component" value="Chromosome"/>
</dbReference>
<dbReference type="KEGG" id="seds:AAY24_05680"/>
<reference evidence="1 2" key="1">
    <citation type="journal article" date="2015" name="Genome Announc.">
        <title>Complete Genome Sequence of Sedimenticola thiotaurini Strain SIP-G1, a Polyphosphate- and Polyhydroxyalkanoate-Accumulating Sulfur-Oxidizing Gammaproteobacterium Isolated from Salt Marsh Sediments.</title>
        <authorList>
            <person name="Flood B.E."/>
            <person name="Jones D.S."/>
            <person name="Bailey J.V."/>
        </authorList>
    </citation>
    <scope>NUCLEOTIDE SEQUENCE [LARGE SCALE GENOMIC DNA]</scope>
    <source>
        <strain evidence="1 2">SIP-G1</strain>
    </source>
</reference>
<dbReference type="AlphaFoldDB" id="A0A0F7JTQ5"/>
<proteinExistence type="predicted"/>
<accession>A0A0F7JTQ5</accession>
<protein>
    <submittedName>
        <fullName evidence="1">Uncharacterized protein</fullName>
    </submittedName>
</protein>
<dbReference type="EMBL" id="CP011412">
    <property type="protein sequence ID" value="AKH19926.1"/>
    <property type="molecule type" value="Genomic_DNA"/>
</dbReference>
<evidence type="ECO:0000313" key="1">
    <source>
        <dbReference type="EMBL" id="AKH19926.1"/>
    </source>
</evidence>
<dbReference type="OrthoDB" id="9797738at2"/>